<dbReference type="STRING" id="1232681.ADIS_2117"/>
<sequence>MRIAYIVESFPKLSETFILNQVTGLLDLGHDVDIFPSKSYLEERVHLEVSGYGLLSRTYYQPSMPTSRWAAKLKCIWLIIKNVGKIETISRMFSSNYPSDVKISLFFRMLPLMGKEAYDIVHCHFGPLGKIAVYAKSLDIIRGKLLLSFYGYDATRYNLDADYYASLIPYFDGFITISNYLKSKLTNLGFPEDKLITIPLGVNLEIYKHRTVPVRRSGRKLLTVARLVEKKGIYYGIMAFSKLLPSYPDLEYHIVGEGILFQRLKELTDELSLTGHVILHGAKNREEIKEFYAAADIFVMPSITASDGNSEGQGLVLQEAQAMGIPVVATRHNGIPEGILEGVTGLLVPERDIDALSDSIRNLIEDNELRETMGKKGRELVVAKFNNKKLVGSLAEYYESINSYVEENSKV</sequence>
<gene>
    <name evidence="3" type="ORF">ADIS_2117</name>
</gene>
<reference evidence="3 4" key="1">
    <citation type="submission" date="2013-02" db="EMBL/GenBank/DDBJ databases">
        <title>A novel strain isolated from Lonar lake, Maharashtra, India.</title>
        <authorList>
            <person name="Singh A."/>
        </authorList>
    </citation>
    <scope>NUCLEOTIDE SEQUENCE [LARGE SCALE GENOMIC DNA]</scope>
    <source>
        <strain evidence="3 4">AK24</strain>
    </source>
</reference>
<dbReference type="GO" id="GO:0016757">
    <property type="term" value="F:glycosyltransferase activity"/>
    <property type="evidence" value="ECO:0007669"/>
    <property type="project" value="InterPro"/>
</dbReference>
<dbReference type="PANTHER" id="PTHR45947:SF14">
    <property type="entry name" value="SLL1723 PROTEIN"/>
    <property type="match status" value="1"/>
</dbReference>
<dbReference type="SUPFAM" id="SSF53756">
    <property type="entry name" value="UDP-Glycosyltransferase/glycogen phosphorylase"/>
    <property type="match status" value="1"/>
</dbReference>
<dbReference type="RefSeq" id="WP_010854255.1">
    <property type="nucleotide sequence ID" value="NZ_AQHR01000057.1"/>
</dbReference>
<dbReference type="Gene3D" id="3.40.50.2000">
    <property type="entry name" value="Glycogen Phosphorylase B"/>
    <property type="match status" value="2"/>
</dbReference>
<organism evidence="3 4">
    <name type="scientific">Lunatimonas lonarensis</name>
    <dbReference type="NCBI Taxonomy" id="1232681"/>
    <lineage>
        <taxon>Bacteria</taxon>
        <taxon>Pseudomonadati</taxon>
        <taxon>Bacteroidota</taxon>
        <taxon>Cytophagia</taxon>
        <taxon>Cytophagales</taxon>
        <taxon>Cyclobacteriaceae</taxon>
    </lineage>
</organism>
<dbReference type="InterPro" id="IPR001296">
    <property type="entry name" value="Glyco_trans_1"/>
</dbReference>
<evidence type="ECO:0000313" key="3">
    <source>
        <dbReference type="EMBL" id="EON77403.1"/>
    </source>
</evidence>
<comment type="caution">
    <text evidence="3">The sequence shown here is derived from an EMBL/GenBank/DDBJ whole genome shotgun (WGS) entry which is preliminary data.</text>
</comment>
<dbReference type="Pfam" id="PF00534">
    <property type="entry name" value="Glycos_transf_1"/>
    <property type="match status" value="1"/>
</dbReference>
<accession>R7ZTN7</accession>
<dbReference type="InterPro" id="IPR050194">
    <property type="entry name" value="Glycosyltransferase_grp1"/>
</dbReference>
<dbReference type="AlphaFoldDB" id="R7ZTN7"/>
<keyword evidence="4" id="KW-1185">Reference proteome</keyword>
<dbReference type="Proteomes" id="UP000013909">
    <property type="component" value="Unassembled WGS sequence"/>
</dbReference>
<feature type="domain" description="Glycosyl transferase family 1" evidence="1">
    <location>
        <begin position="218"/>
        <end position="379"/>
    </location>
</feature>
<protein>
    <submittedName>
        <fullName evidence="3">Lipopolysaccharide biosynthesis protein, putative</fullName>
    </submittedName>
</protein>
<dbReference type="PANTHER" id="PTHR45947">
    <property type="entry name" value="SULFOQUINOVOSYL TRANSFERASE SQD2"/>
    <property type="match status" value="1"/>
</dbReference>
<evidence type="ECO:0000259" key="1">
    <source>
        <dbReference type="Pfam" id="PF00534"/>
    </source>
</evidence>
<dbReference type="InterPro" id="IPR028098">
    <property type="entry name" value="Glyco_trans_4-like_N"/>
</dbReference>
<dbReference type="Pfam" id="PF13439">
    <property type="entry name" value="Glyco_transf_4"/>
    <property type="match status" value="1"/>
</dbReference>
<dbReference type="EMBL" id="AQHR01000057">
    <property type="protein sequence ID" value="EON77403.1"/>
    <property type="molecule type" value="Genomic_DNA"/>
</dbReference>
<name>R7ZTN7_9BACT</name>
<dbReference type="OrthoDB" id="9792322at2"/>
<evidence type="ECO:0000313" key="4">
    <source>
        <dbReference type="Proteomes" id="UP000013909"/>
    </source>
</evidence>
<feature type="domain" description="Glycosyltransferase subfamily 4-like N-terminal" evidence="2">
    <location>
        <begin position="15"/>
        <end position="205"/>
    </location>
</feature>
<evidence type="ECO:0000259" key="2">
    <source>
        <dbReference type="Pfam" id="PF13439"/>
    </source>
</evidence>
<proteinExistence type="predicted"/>